<name>A0A1B1LEA2_BACTU</name>
<evidence type="ECO:0000313" key="2">
    <source>
        <dbReference type="EMBL" id="ARP60393.1"/>
    </source>
</evidence>
<keyword evidence="3" id="KW-1185">Reference proteome</keyword>
<proteinExistence type="predicted"/>
<feature type="transmembrane region" description="Helical" evidence="1">
    <location>
        <begin position="20"/>
        <end position="37"/>
    </location>
</feature>
<accession>A0A1B1LEA2</accession>
<keyword evidence="1" id="KW-0472">Membrane</keyword>
<evidence type="ECO:0000313" key="3">
    <source>
        <dbReference type="Proteomes" id="UP000194143"/>
    </source>
</evidence>
<organism evidence="2 3">
    <name type="scientific">Bacillus thuringiensis</name>
    <dbReference type="NCBI Taxonomy" id="1428"/>
    <lineage>
        <taxon>Bacteria</taxon>
        <taxon>Bacillati</taxon>
        <taxon>Bacillota</taxon>
        <taxon>Bacilli</taxon>
        <taxon>Bacillales</taxon>
        <taxon>Bacillaceae</taxon>
        <taxon>Bacillus</taxon>
        <taxon>Bacillus cereus group</taxon>
    </lineage>
</organism>
<protein>
    <submittedName>
        <fullName evidence="2">Uncharacterized protein</fullName>
    </submittedName>
</protein>
<evidence type="ECO:0000256" key="1">
    <source>
        <dbReference type="SAM" id="Phobius"/>
    </source>
</evidence>
<dbReference type="AlphaFoldDB" id="A0A1B1LEA2"/>
<gene>
    <name evidence="2" type="ORF">CAB88_26355</name>
</gene>
<dbReference type="Proteomes" id="UP000194143">
    <property type="component" value="Chromosome"/>
</dbReference>
<dbReference type="EMBL" id="CP021061">
    <property type="protein sequence ID" value="ARP60393.1"/>
    <property type="molecule type" value="Genomic_DNA"/>
</dbReference>
<reference evidence="2 3" key="1">
    <citation type="submission" date="2017-04" db="EMBL/GenBank/DDBJ databases">
        <title>Complete Genome Sequence of Bacillus thuringiensis type Strain ATCC 10792.</title>
        <authorList>
            <person name="Oh D.-H."/>
            <person name="Park B.-J."/>
            <person name="Shuai W."/>
            <person name="Chelliah R."/>
        </authorList>
    </citation>
    <scope>NUCLEOTIDE SEQUENCE [LARGE SCALE GENOMIC DNA]</scope>
    <source>
        <strain evidence="2 3">ATCC 10792</strain>
    </source>
</reference>
<keyword evidence="1" id="KW-1133">Transmembrane helix</keyword>
<sequence>MKEDSLWKVSLESLKMRSNIFFIITSLSIFLGSTYYYNKRFPNHKYPEWLEFLKLIG</sequence>
<keyword evidence="1" id="KW-0812">Transmembrane</keyword>